<dbReference type="GeneID" id="111105810"/>
<sequence length="557" mass="60847">MDTSRLDVTSVLVDNDEVASSSRPTTPALSHRRLTVNMAPTVRQEEEENTQQTAQLSRKKDKLTKAEKKERKKQKKIERKEKKERKGQTPGAASDMQTDGPSDVTTTSPQTPNFDLAGNIVTVPAQEQTTSDVTRSQGTTKSPNSWLDVGPPLIVLTTKSPDVLPVSSTSTHVPENFTPNPTVSKTTTQPSDSTGSVVMETSTPIAPETGVDKTKADRNKERRRERWLKRQARRLKCPEEDFRNSPEGYKCCLKSAKCFENLPEDIDEVSEGTNETSELSAGNFADACGKIDDALVCMANVLGRDKCKSAAQIVNKDLSEELLMVDRFHKQHCSKTPGGPATISPNPNIPGGQGHISTSGSSSSLPTSAVIGAAIGGLFIIVLIIAIVCIARRKKSSRSQTQDKVAFHNPSSSDSSSRYKEFLRPSSEVYAEIDEKHLQRSFRVSNDTTFEKEEGSGGSTGSRPLPTAPSDGVYEDKAGYLTPKASRENLNNKTGYDELSNVSFTEESISGSYDKLARATADAEEEIVDGDYITPESEPAEERTIPDNHHTYFVLEK</sequence>
<feature type="compositionally biased region" description="Polar residues" evidence="1">
    <location>
        <begin position="18"/>
        <end position="28"/>
    </location>
</feature>
<protein>
    <submittedName>
        <fullName evidence="4">Uncharacterized protein LOC111105810 isoform X1</fullName>
    </submittedName>
</protein>
<feature type="region of interest" description="Disordered" evidence="1">
    <location>
        <begin position="333"/>
        <end position="362"/>
    </location>
</feature>
<name>A0A8B8AXI9_CRAVI</name>
<dbReference type="OrthoDB" id="6155836at2759"/>
<keyword evidence="2" id="KW-0472">Membrane</keyword>
<organism evidence="3 4">
    <name type="scientific">Crassostrea virginica</name>
    <name type="common">Eastern oyster</name>
    <dbReference type="NCBI Taxonomy" id="6565"/>
    <lineage>
        <taxon>Eukaryota</taxon>
        <taxon>Metazoa</taxon>
        <taxon>Spiralia</taxon>
        <taxon>Lophotrochozoa</taxon>
        <taxon>Mollusca</taxon>
        <taxon>Bivalvia</taxon>
        <taxon>Autobranchia</taxon>
        <taxon>Pteriomorphia</taxon>
        <taxon>Ostreida</taxon>
        <taxon>Ostreoidea</taxon>
        <taxon>Ostreidae</taxon>
        <taxon>Crassostrea</taxon>
    </lineage>
</organism>
<feature type="compositionally biased region" description="Polar residues" evidence="1">
    <location>
        <begin position="399"/>
        <end position="416"/>
    </location>
</feature>
<feature type="compositionally biased region" description="Basic and acidic residues" evidence="1">
    <location>
        <begin position="78"/>
        <end position="87"/>
    </location>
</feature>
<dbReference type="KEGG" id="cvn:111105810"/>
<reference evidence="4" key="1">
    <citation type="submission" date="2025-08" db="UniProtKB">
        <authorList>
            <consortium name="RefSeq"/>
        </authorList>
    </citation>
    <scope>IDENTIFICATION</scope>
    <source>
        <tissue evidence="4">Whole sample</tissue>
    </source>
</reference>
<evidence type="ECO:0000256" key="1">
    <source>
        <dbReference type="SAM" id="MobiDB-lite"/>
    </source>
</evidence>
<accession>A0A8B8AXI9</accession>
<dbReference type="Proteomes" id="UP000694844">
    <property type="component" value="Chromosome 8"/>
</dbReference>
<evidence type="ECO:0000256" key="2">
    <source>
        <dbReference type="SAM" id="Phobius"/>
    </source>
</evidence>
<keyword evidence="2" id="KW-0812">Transmembrane</keyword>
<keyword evidence="2" id="KW-1133">Transmembrane helix</keyword>
<dbReference type="AlphaFoldDB" id="A0A8B8AXI9"/>
<keyword evidence="3" id="KW-1185">Reference proteome</keyword>
<feature type="region of interest" description="Disordered" evidence="1">
    <location>
        <begin position="1"/>
        <end position="146"/>
    </location>
</feature>
<feature type="compositionally biased region" description="Polar residues" evidence="1">
    <location>
        <begin position="125"/>
        <end position="145"/>
    </location>
</feature>
<feature type="transmembrane region" description="Helical" evidence="2">
    <location>
        <begin position="369"/>
        <end position="391"/>
    </location>
</feature>
<feature type="region of interest" description="Disordered" evidence="1">
    <location>
        <begin position="399"/>
        <end position="420"/>
    </location>
</feature>
<feature type="region of interest" description="Disordered" evidence="1">
    <location>
        <begin position="442"/>
        <end position="474"/>
    </location>
</feature>
<evidence type="ECO:0000313" key="3">
    <source>
        <dbReference type="Proteomes" id="UP000694844"/>
    </source>
</evidence>
<gene>
    <name evidence="4" type="primary">LOC111105810</name>
</gene>
<dbReference type="RefSeq" id="XP_022295917.1">
    <property type="nucleotide sequence ID" value="XM_022440209.1"/>
</dbReference>
<feature type="compositionally biased region" description="Polar residues" evidence="1">
    <location>
        <begin position="95"/>
        <end position="113"/>
    </location>
</feature>
<evidence type="ECO:0000313" key="4">
    <source>
        <dbReference type="RefSeq" id="XP_022295917.1"/>
    </source>
</evidence>
<proteinExistence type="predicted"/>
<feature type="region of interest" description="Disordered" evidence="1">
    <location>
        <begin position="166"/>
        <end position="198"/>
    </location>
</feature>